<evidence type="ECO:0000256" key="6">
    <source>
        <dbReference type="ARBA" id="ARBA00023242"/>
    </source>
</evidence>
<proteinExistence type="inferred from homology"/>
<dbReference type="Proteomes" id="UP001460270">
    <property type="component" value="Unassembled WGS sequence"/>
</dbReference>
<dbReference type="InterPro" id="IPR026694">
    <property type="entry name" value="CUSTOS"/>
</dbReference>
<keyword evidence="6" id="KW-0539">Nucleus</keyword>
<organism evidence="8 9">
    <name type="scientific">Mugilogobius chulae</name>
    <name type="common">yellowstripe goby</name>
    <dbReference type="NCBI Taxonomy" id="88201"/>
    <lineage>
        <taxon>Eukaryota</taxon>
        <taxon>Metazoa</taxon>
        <taxon>Chordata</taxon>
        <taxon>Craniata</taxon>
        <taxon>Vertebrata</taxon>
        <taxon>Euteleostomi</taxon>
        <taxon>Actinopterygii</taxon>
        <taxon>Neopterygii</taxon>
        <taxon>Teleostei</taxon>
        <taxon>Neoteleostei</taxon>
        <taxon>Acanthomorphata</taxon>
        <taxon>Gobiaria</taxon>
        <taxon>Gobiiformes</taxon>
        <taxon>Gobioidei</taxon>
        <taxon>Gobiidae</taxon>
        <taxon>Gobionellinae</taxon>
        <taxon>Mugilogobius</taxon>
    </lineage>
</organism>
<reference evidence="9" key="1">
    <citation type="submission" date="2024-04" db="EMBL/GenBank/DDBJ databases">
        <title>Salinicola lusitanus LLJ914,a marine bacterium isolated from the Okinawa Trough.</title>
        <authorList>
            <person name="Li J."/>
        </authorList>
    </citation>
    <scope>NUCLEOTIDE SEQUENCE [LARGE SCALE GENOMIC DNA]</scope>
</reference>
<comment type="caution">
    <text evidence="8">The sequence shown here is derived from an EMBL/GenBank/DDBJ whole genome shotgun (WGS) entry which is preliminary data.</text>
</comment>
<evidence type="ECO:0000256" key="7">
    <source>
        <dbReference type="SAM" id="MobiDB-lite"/>
    </source>
</evidence>
<evidence type="ECO:0000256" key="5">
    <source>
        <dbReference type="ARBA" id="ARBA00022687"/>
    </source>
</evidence>
<evidence type="ECO:0000313" key="8">
    <source>
        <dbReference type="EMBL" id="KAK7933934.1"/>
    </source>
</evidence>
<evidence type="ECO:0000313" key="9">
    <source>
        <dbReference type="Proteomes" id="UP001460270"/>
    </source>
</evidence>
<dbReference type="GO" id="GO:0016055">
    <property type="term" value="P:Wnt signaling pathway"/>
    <property type="evidence" value="ECO:0007669"/>
    <property type="project" value="UniProtKB-KW"/>
</dbReference>
<feature type="region of interest" description="Disordered" evidence="7">
    <location>
        <begin position="91"/>
        <end position="144"/>
    </location>
</feature>
<gene>
    <name evidence="8" type="ORF">WMY93_004830</name>
</gene>
<evidence type="ECO:0000256" key="2">
    <source>
        <dbReference type="ARBA" id="ARBA00008632"/>
    </source>
</evidence>
<evidence type="ECO:0000256" key="4">
    <source>
        <dbReference type="ARBA" id="ARBA00022473"/>
    </source>
</evidence>
<keyword evidence="4" id="KW-0217">Developmental protein</keyword>
<sequence>MAATGAEMSENSSSSEDEQLRRCQEAVWDNPDIKSKDGNSNKKASKRLVVADHDHDGNELQVSQGFQIHVAKKLGAMLDSVISEKQPLVRPCVNPATTDNKDDEDEGFRLFSTSVPGQKLEEPPPPKRGPFPAPVTATVRWKHD</sequence>
<comment type="similarity">
    <text evidence="2">Belongs to the CUSTOS family.</text>
</comment>
<accession>A0AAW0PY58</accession>
<comment type="subcellular location">
    <subcellularLocation>
        <location evidence="1">Nucleus envelope</location>
    </subcellularLocation>
</comment>
<dbReference type="GO" id="GO:0060061">
    <property type="term" value="P:Spemann organizer formation"/>
    <property type="evidence" value="ECO:0007669"/>
    <property type="project" value="TreeGrafter"/>
</dbReference>
<dbReference type="GO" id="GO:0030178">
    <property type="term" value="P:negative regulation of Wnt signaling pathway"/>
    <property type="evidence" value="ECO:0007669"/>
    <property type="project" value="TreeGrafter"/>
</dbReference>
<name>A0AAW0PY58_9GOBI</name>
<dbReference type="Pfam" id="PF23999">
    <property type="entry name" value="CUSTOS"/>
    <property type="match status" value="1"/>
</dbReference>
<dbReference type="PANTHER" id="PTHR14482:SF0">
    <property type="entry name" value="PROTEIN CUSTOS"/>
    <property type="match status" value="1"/>
</dbReference>
<evidence type="ECO:0000256" key="3">
    <source>
        <dbReference type="ARBA" id="ARBA00013465"/>
    </source>
</evidence>
<keyword evidence="5" id="KW-0879">Wnt signaling pathway</keyword>
<keyword evidence="9" id="KW-1185">Reference proteome</keyword>
<dbReference type="AlphaFoldDB" id="A0AAW0PY58"/>
<dbReference type="PANTHER" id="PTHR14482">
    <property type="entry name" value="CHROMOSOME 12 ORF 43 HOMOLOG"/>
    <property type="match status" value="1"/>
</dbReference>
<protein>
    <recommendedName>
        <fullName evidence="3">Protein CUSTOS</fullName>
    </recommendedName>
</protein>
<evidence type="ECO:0000256" key="1">
    <source>
        <dbReference type="ARBA" id="ARBA00004259"/>
    </source>
</evidence>
<dbReference type="GO" id="GO:0005635">
    <property type="term" value="C:nuclear envelope"/>
    <property type="evidence" value="ECO:0007669"/>
    <property type="project" value="UniProtKB-SubCell"/>
</dbReference>
<feature type="region of interest" description="Disordered" evidence="7">
    <location>
        <begin position="1"/>
        <end position="52"/>
    </location>
</feature>
<dbReference type="EMBL" id="JBBPFD010000003">
    <property type="protein sequence ID" value="KAK7933934.1"/>
    <property type="molecule type" value="Genomic_DNA"/>
</dbReference>
<feature type="compositionally biased region" description="Basic and acidic residues" evidence="7">
    <location>
        <begin position="31"/>
        <end position="40"/>
    </location>
</feature>